<evidence type="ECO:0000256" key="2">
    <source>
        <dbReference type="ARBA" id="ARBA00034534"/>
    </source>
</evidence>
<feature type="region of interest" description="Disordered" evidence="4">
    <location>
        <begin position="1"/>
        <end position="51"/>
    </location>
</feature>
<dbReference type="Pfam" id="PF10312">
    <property type="entry name" value="Cactin_mid"/>
    <property type="match status" value="1"/>
</dbReference>
<dbReference type="InterPro" id="IPR018816">
    <property type="entry name" value="Cactin_central"/>
</dbReference>
<evidence type="ECO:0000313" key="8">
    <source>
        <dbReference type="EMBL" id="CEL66067.1"/>
    </source>
</evidence>
<dbReference type="PANTHER" id="PTHR21737">
    <property type="entry name" value="POLYGLUTAMINE BINDING PROTEIN 1/MARVEL MEMBRANE-ASSOCIATING DOMAIN CONTAINING 3"/>
    <property type="match status" value="1"/>
</dbReference>
<dbReference type="OrthoDB" id="265955at2759"/>
<gene>
    <name evidence="8" type="ORF">BN1204_018940</name>
    <name evidence="7" type="ORF">NCLIV_018940</name>
</gene>
<dbReference type="EMBL" id="FR823387">
    <property type="protein sequence ID" value="CBZ52105.1"/>
    <property type="molecule type" value="Genomic_DNA"/>
</dbReference>
<sequence length="694" mass="80222">MGKKRRKSDDGSSSDSRSPSPDRKRNSGNPGPGEMGGFRAPTSGRPTMTVKQLREERQKLLHEHFGYSNTNNPFGDRLLAEPFVWKKKNQLLQAAGQKGKTTVAALIHSSKSKVQEIENVKRRREEREKEEELMQQQREELQREKEREHYEEYAQKEELFHRTNQLKKTEIRLEQNRAQLIDLIVKGLRIIKGERFDKMDVLPGPPHEVLETYKSEPVTISMLEDLIADVKLHIDVDTTIVDADFQDFWKSLLILAREALERAQKRKEVLDQLARNSSPQVAAEAAAQLADTVCPQIRDADTGIVLSVAHEIEGLLGGKTAAELDELEAQIRSKFEEEDIDVAYWEGILNKIPHFRARAVCQQTWQLMTQRAAEAEREMARERAIKEEEEAKAAAGKAKSEELEGLLLEEADARKLARQQQIKEDAIKVARSVEKDVNPNADGSFSPELEPYDEGELPPPVRGPYSPPLWPFDEFRHAEILAPDDDEDRRANLKKILIQKERQKRAGFEEEEVAPSPEDPGDPGSSVDVLDPAAKVTTYEEFVKKEKKNLEADEEVMASSAEHKLTMHYTWEEKYRPRKPRFFNRVKTGYSWNKYNTTHYDHDNPPPKVVQGYKFNIFYPDLIDKTKAPTWFLEPSDTPDTVIIRFHAGPPYEDIAFKILNREWQLERFRGFRNVFDRGIMQLYFSFKRYIYRR</sequence>
<reference evidence="7" key="2">
    <citation type="submission" date="2011-03" db="EMBL/GenBank/DDBJ databases">
        <title>Comparative genomics and transcriptomics of Neospora caninum and Toxoplasma gondii.</title>
        <authorList>
            <person name="Reid A.J."/>
            <person name="Sohal A."/>
            <person name="Harris D."/>
            <person name="Quail M."/>
            <person name="Sanders M."/>
            <person name="Berriman M."/>
            <person name="Wastling J.M."/>
            <person name="Pain A."/>
        </authorList>
    </citation>
    <scope>NUCLEOTIDE SEQUENCE</scope>
    <source>
        <strain evidence="7">Liverpool</strain>
    </source>
</reference>
<feature type="region of interest" description="Disordered" evidence="4">
    <location>
        <begin position="433"/>
        <end position="456"/>
    </location>
</feature>
<protein>
    <recommendedName>
        <fullName evidence="2">Splicing factor Cactin</fullName>
    </recommendedName>
</protein>
<dbReference type="GO" id="GO:0045292">
    <property type="term" value="P:mRNA cis splicing, via spliceosome"/>
    <property type="evidence" value="ECO:0007669"/>
    <property type="project" value="TreeGrafter"/>
</dbReference>
<dbReference type="InterPro" id="IPR019134">
    <property type="entry name" value="Cactin_C"/>
</dbReference>
<dbReference type="GO" id="GO:0005737">
    <property type="term" value="C:cytoplasm"/>
    <property type="evidence" value="ECO:0007669"/>
    <property type="project" value="TreeGrafter"/>
</dbReference>
<dbReference type="eggNOG" id="KOG2370">
    <property type="taxonomic scope" value="Eukaryota"/>
</dbReference>
<dbReference type="RefSeq" id="XP_003882137.1">
    <property type="nucleotide sequence ID" value="XM_003882088.1"/>
</dbReference>
<dbReference type="SMART" id="SM01050">
    <property type="entry name" value="CactinC_cactus"/>
    <property type="match status" value="1"/>
</dbReference>
<dbReference type="Proteomes" id="UP000007494">
    <property type="component" value="Chromosome VI"/>
</dbReference>
<proteinExistence type="inferred from homology"/>
<dbReference type="FunCoup" id="F0VEG1">
    <property type="interactions" value="433"/>
</dbReference>
<name>F0VEG1_NEOCL</name>
<feature type="coiled-coil region" evidence="3">
    <location>
        <begin position="370"/>
        <end position="401"/>
    </location>
</feature>
<dbReference type="VEuPathDB" id="ToxoDB:NCLIV_018940"/>
<dbReference type="InParanoid" id="F0VEG1"/>
<reference evidence="8" key="4">
    <citation type="journal article" date="2015" name="PLoS ONE">
        <title>Comprehensive Evaluation of Toxoplasma gondii VEG and Neospora caninum LIV Genomes with Tachyzoite Stage Transcriptome and Proteome Defines Novel Transcript Features.</title>
        <authorList>
            <person name="Ramaprasad A."/>
            <person name="Mourier T."/>
            <person name="Naeem R."/>
            <person name="Malas T.B."/>
            <person name="Moussa E."/>
            <person name="Panigrahi A."/>
            <person name="Vermont S.J."/>
            <person name="Otto T.D."/>
            <person name="Wastling J."/>
            <person name="Pain A."/>
        </authorList>
    </citation>
    <scope>NUCLEOTIDE SEQUENCE</scope>
    <source>
        <strain evidence="8">Liverpool</strain>
    </source>
</reference>
<comment type="similarity">
    <text evidence="1">Belongs to the CACTIN family.</text>
</comment>
<reference evidence="9" key="3">
    <citation type="journal article" date="2012" name="PLoS Pathog.">
        <title>Comparative genomics of the apicomplexan parasites Toxoplasma gondii and Neospora caninum: Coccidia differing in host range and transmission strategy.</title>
        <authorList>
            <person name="Reid A.J."/>
            <person name="Vermont S.J."/>
            <person name="Cotton J.A."/>
            <person name="Harris D."/>
            <person name="Hill-Cawthorne G.A."/>
            <person name="Konen-Waisman S."/>
            <person name="Latham S.M."/>
            <person name="Mourier T."/>
            <person name="Norton R."/>
            <person name="Quail M.A."/>
            <person name="Sanders M."/>
            <person name="Shanmugam D."/>
            <person name="Sohal A."/>
            <person name="Wasmuth J.D."/>
            <person name="Brunk B."/>
            <person name="Grigg M.E."/>
            <person name="Howard J.C."/>
            <person name="Parkinson J."/>
            <person name="Roos D.S."/>
            <person name="Trees A.J."/>
            <person name="Berriman M."/>
            <person name="Pain A."/>
            <person name="Wastling J.M."/>
        </authorList>
    </citation>
    <scope>NUCLEOTIDE SEQUENCE [LARGE SCALE GENOMIC DNA]</scope>
    <source>
        <strain evidence="9">Liverpool</strain>
    </source>
</reference>
<dbReference type="Pfam" id="PF09732">
    <property type="entry name" value="CactinC_cactus"/>
    <property type="match status" value="1"/>
</dbReference>
<dbReference type="PANTHER" id="PTHR21737:SF4">
    <property type="entry name" value="SPLICING FACTOR CACTIN"/>
    <property type="match status" value="1"/>
</dbReference>
<evidence type="ECO:0000256" key="3">
    <source>
        <dbReference type="SAM" id="Coils"/>
    </source>
</evidence>
<keyword evidence="9" id="KW-1185">Reference proteome</keyword>
<organism evidence="7 9">
    <name type="scientific">Neospora caninum (strain Liverpool)</name>
    <dbReference type="NCBI Taxonomy" id="572307"/>
    <lineage>
        <taxon>Eukaryota</taxon>
        <taxon>Sar</taxon>
        <taxon>Alveolata</taxon>
        <taxon>Apicomplexa</taxon>
        <taxon>Conoidasida</taxon>
        <taxon>Coccidia</taxon>
        <taxon>Eucoccidiorida</taxon>
        <taxon>Eimeriorina</taxon>
        <taxon>Sarcocystidae</taxon>
        <taxon>Neospora</taxon>
    </lineage>
</organism>
<evidence type="ECO:0000259" key="6">
    <source>
        <dbReference type="Pfam" id="PF10312"/>
    </source>
</evidence>
<keyword evidence="3" id="KW-0175">Coiled coil</keyword>
<evidence type="ECO:0000313" key="7">
    <source>
        <dbReference type="EMBL" id="CBZ52105.1"/>
    </source>
</evidence>
<feature type="region of interest" description="Disordered" evidence="4">
    <location>
        <begin position="504"/>
        <end position="528"/>
    </location>
</feature>
<evidence type="ECO:0000256" key="4">
    <source>
        <dbReference type="SAM" id="MobiDB-lite"/>
    </source>
</evidence>
<accession>F0VEG1</accession>
<evidence type="ECO:0000259" key="5">
    <source>
        <dbReference type="Pfam" id="PF09732"/>
    </source>
</evidence>
<dbReference type="GeneID" id="13444971"/>
<dbReference type="OMA" id="HIDFWND"/>
<dbReference type="AlphaFoldDB" id="F0VEG1"/>
<evidence type="ECO:0000313" key="9">
    <source>
        <dbReference type="Proteomes" id="UP000007494"/>
    </source>
</evidence>
<evidence type="ECO:0000256" key="1">
    <source>
        <dbReference type="ARBA" id="ARBA00006895"/>
    </source>
</evidence>
<feature type="domain" description="Splicing factor cactin central" evidence="6">
    <location>
        <begin position="143"/>
        <end position="362"/>
    </location>
</feature>
<dbReference type="EMBL" id="LN714480">
    <property type="protein sequence ID" value="CEL66067.1"/>
    <property type="molecule type" value="Genomic_DNA"/>
</dbReference>
<dbReference type="GO" id="GO:0005681">
    <property type="term" value="C:spliceosomal complex"/>
    <property type="evidence" value="ECO:0007669"/>
    <property type="project" value="TreeGrafter"/>
</dbReference>
<feature type="coiled-coil region" evidence="3">
    <location>
        <begin position="110"/>
        <end position="151"/>
    </location>
</feature>
<feature type="domain" description="Splicing factor Cactin C-terminal" evidence="5">
    <location>
        <begin position="571"/>
        <end position="694"/>
    </location>
</feature>
<reference evidence="7" key="1">
    <citation type="submission" date="2011-02" db="EMBL/GenBank/DDBJ databases">
        <authorList>
            <person name="Aslett M."/>
        </authorList>
    </citation>
    <scope>NUCLEOTIDE SEQUENCE</scope>
    <source>
        <strain evidence="7">Liverpool</strain>
    </source>
</reference>